<evidence type="ECO:0000313" key="4">
    <source>
        <dbReference type="Proteomes" id="UP000275408"/>
    </source>
</evidence>
<evidence type="ECO:0000259" key="2">
    <source>
        <dbReference type="PROSITE" id="PS50004"/>
    </source>
</evidence>
<feature type="domain" description="C2" evidence="2">
    <location>
        <begin position="713"/>
        <end position="834"/>
    </location>
</feature>
<dbReference type="Proteomes" id="UP000275408">
    <property type="component" value="Unassembled WGS sequence"/>
</dbReference>
<dbReference type="InterPro" id="IPR000008">
    <property type="entry name" value="C2_dom"/>
</dbReference>
<proteinExistence type="predicted"/>
<dbReference type="EMBL" id="RCHS01004177">
    <property type="protein sequence ID" value="RMX37242.1"/>
    <property type="molecule type" value="Genomic_DNA"/>
</dbReference>
<dbReference type="OrthoDB" id="5974546at2759"/>
<feature type="region of interest" description="Disordered" evidence="1">
    <location>
        <begin position="120"/>
        <end position="139"/>
    </location>
</feature>
<dbReference type="PROSITE" id="PS50004">
    <property type="entry name" value="C2"/>
    <property type="match status" value="1"/>
</dbReference>
<reference evidence="3 4" key="1">
    <citation type="journal article" date="2018" name="Sci. Rep.">
        <title>Comparative analysis of the Pocillopora damicornis genome highlights role of immune system in coral evolution.</title>
        <authorList>
            <person name="Cunning R."/>
            <person name="Bay R.A."/>
            <person name="Gillette P."/>
            <person name="Baker A.C."/>
            <person name="Traylor-Knowles N."/>
        </authorList>
    </citation>
    <scope>NUCLEOTIDE SEQUENCE [LARGE SCALE GENOMIC DNA]</scope>
    <source>
        <strain evidence="3">RSMAS</strain>
        <tissue evidence="3">Whole animal</tissue>
    </source>
</reference>
<sequence>MSEDKFKRKFEQKYGRRTICFHNIPEKIAKEPSSVLQQENNDVVDAVRKEYQDLPQFQPVSGLVGNIGGLLGQTCVVNISKAEVRDTGVSPIHFNTKDCKKTSYQDRDCVMECFSRDDHAQRNPAASSGIGTDSPDSYEVDSLEKYPISEHHSLSFHEGEINEIPGRHKTPQFDYGVYGGGRASVLQLESAPSTLCVKGCNCSIHGADAEKMRTSAEKPRVNKTQLTWGDIAQSSNKTQNHGSECDAYTAHSDMIKPQTPGAQISGSLTSENMREINKSPLRRMDLEKWLNDVEESRNEGGKISPSAIDSPDEEIGRPWCATHERDCQSSRRKMRAPLQESLQLLAKLQVISEDDLPLAQNSVHRGGRLSCLQTVRAPGSLCLDPGSCKGHGEFQMTSSQSDKTNTTTAENSSEFLNDDRQLVTSRTERLAKGGRQSTLNLLRASSAMCIHGPSCRVHCQKTVEKFPCIPEKGFKAALHSEQTELRGASILGAVQSEEEDRAIIETTARQSEFVNTDIRENELRGASIFGDFCSVRDMNLRGASSFAEQPKRKFHSGRSCGDEANNFQINLEENRGASCFALIDESVADTSSVTLSFAVESDTDSFFPDKNSRQKNKVVLSNTLHDNLEVKDAKKYQTVDGRISTTNASEKKDVGLVQREHSKNFDQRILKVGKDTQIMSTLLNALRRDGEKRKEQQNIDQGSNHLTSDKEALVGNLKVSVLYKNGNSVTSLLYVSILGLEVTLNENVMPECDVYVKVCLLPKFSTWQRTRTVNITDSFVLKDHFVMSGVKAMDLEEAILRFMVVRLGEDDKPFAQVDVSLEELKSCDKFKRTYVLRAPTDNA</sequence>
<dbReference type="SUPFAM" id="SSF49562">
    <property type="entry name" value="C2 domain (Calcium/lipid-binding domain, CaLB)"/>
    <property type="match status" value="1"/>
</dbReference>
<accession>A0A3M6T7A3</accession>
<dbReference type="AlphaFoldDB" id="A0A3M6T7A3"/>
<organism evidence="3 4">
    <name type="scientific">Pocillopora damicornis</name>
    <name type="common">Cauliflower coral</name>
    <name type="synonym">Millepora damicornis</name>
    <dbReference type="NCBI Taxonomy" id="46731"/>
    <lineage>
        <taxon>Eukaryota</taxon>
        <taxon>Metazoa</taxon>
        <taxon>Cnidaria</taxon>
        <taxon>Anthozoa</taxon>
        <taxon>Hexacorallia</taxon>
        <taxon>Scleractinia</taxon>
        <taxon>Astrocoeniina</taxon>
        <taxon>Pocilloporidae</taxon>
        <taxon>Pocillopora</taxon>
    </lineage>
</organism>
<name>A0A3M6T7A3_POCDA</name>
<evidence type="ECO:0000256" key="1">
    <source>
        <dbReference type="SAM" id="MobiDB-lite"/>
    </source>
</evidence>
<dbReference type="InterPro" id="IPR035892">
    <property type="entry name" value="C2_domain_sf"/>
</dbReference>
<evidence type="ECO:0000313" key="3">
    <source>
        <dbReference type="EMBL" id="RMX37242.1"/>
    </source>
</evidence>
<gene>
    <name evidence="3" type="ORF">pdam_00011415</name>
</gene>
<keyword evidence="4" id="KW-1185">Reference proteome</keyword>
<comment type="caution">
    <text evidence="3">The sequence shown here is derived from an EMBL/GenBank/DDBJ whole genome shotgun (WGS) entry which is preliminary data.</text>
</comment>
<dbReference type="Gene3D" id="2.60.40.150">
    <property type="entry name" value="C2 domain"/>
    <property type="match status" value="1"/>
</dbReference>
<protein>
    <recommendedName>
        <fullName evidence="2">C2 domain-containing protein</fullName>
    </recommendedName>
</protein>
<feature type="compositionally biased region" description="Polar residues" evidence="1">
    <location>
        <begin position="124"/>
        <end position="135"/>
    </location>
</feature>